<dbReference type="EC" id="7.1.1.-" evidence="10"/>
<evidence type="ECO:0000256" key="7">
    <source>
        <dbReference type="ARBA" id="ARBA00022967"/>
    </source>
</evidence>
<comment type="catalytic activity">
    <reaction evidence="10">
        <text>a quinone + NADH + 5 H(+)(in) = a quinol + NAD(+) + 4 H(+)(out)</text>
        <dbReference type="Rhea" id="RHEA:57888"/>
        <dbReference type="ChEBI" id="CHEBI:15378"/>
        <dbReference type="ChEBI" id="CHEBI:24646"/>
        <dbReference type="ChEBI" id="CHEBI:57540"/>
        <dbReference type="ChEBI" id="CHEBI:57945"/>
        <dbReference type="ChEBI" id="CHEBI:132124"/>
    </reaction>
</comment>
<dbReference type="GO" id="GO:0042773">
    <property type="term" value="P:ATP synthesis coupled electron transport"/>
    <property type="evidence" value="ECO:0007669"/>
    <property type="project" value="InterPro"/>
</dbReference>
<proteinExistence type="inferred from homology"/>
<evidence type="ECO:0000256" key="6">
    <source>
        <dbReference type="ARBA" id="ARBA00022719"/>
    </source>
</evidence>
<sequence length="101" mass="11034">MISLQHFLFIAAILFCLGIYAVITRKNAIQVLIGIELMINASILNLVAFAKYDVINNNGQLFALFVIVLAAASVAVGLVIILNFFKRVKTIDPNKANSLRG</sequence>
<keyword evidence="5 10" id="KW-0812">Transmembrane</keyword>
<feature type="transmembrane region" description="Helical" evidence="10">
    <location>
        <begin position="6"/>
        <end position="24"/>
    </location>
</feature>
<dbReference type="GO" id="GO:0005886">
    <property type="term" value="C:plasma membrane"/>
    <property type="evidence" value="ECO:0007669"/>
    <property type="project" value="UniProtKB-SubCell"/>
</dbReference>
<dbReference type="KEGG" id="pej:FYC62_01875"/>
<accession>A0A5C0VHQ7</accession>
<dbReference type="NCBIfam" id="NF004320">
    <property type="entry name" value="PRK05715.1-2"/>
    <property type="match status" value="1"/>
</dbReference>
<dbReference type="RefSeq" id="WP_039450410.1">
    <property type="nucleotide sequence ID" value="NZ_CP043329.1"/>
</dbReference>
<keyword evidence="6 10" id="KW-0874">Quinone</keyword>
<protein>
    <recommendedName>
        <fullName evidence="10">NADH-quinone oxidoreductase subunit K</fullName>
        <ecNumber evidence="10">7.1.1.-</ecNumber>
    </recommendedName>
    <alternativeName>
        <fullName evidence="10">NADH dehydrogenase I subunit K</fullName>
    </alternativeName>
    <alternativeName>
        <fullName evidence="10">NDH-1 subunit K</fullName>
    </alternativeName>
</protein>
<evidence type="ECO:0000256" key="8">
    <source>
        <dbReference type="ARBA" id="ARBA00022989"/>
    </source>
</evidence>
<keyword evidence="4 10" id="KW-0813">Transport</keyword>
<dbReference type="FunFam" id="1.10.287.3510:FF:000001">
    <property type="entry name" value="NADH-quinone oxidoreductase subunit K"/>
    <property type="match status" value="1"/>
</dbReference>
<feature type="transmembrane region" description="Helical" evidence="10">
    <location>
        <begin position="62"/>
        <end position="85"/>
    </location>
</feature>
<evidence type="ECO:0000313" key="12">
    <source>
        <dbReference type="Proteomes" id="UP000323653"/>
    </source>
</evidence>
<dbReference type="Pfam" id="PF00420">
    <property type="entry name" value="Oxidored_q2"/>
    <property type="match status" value="1"/>
</dbReference>
<comment type="function">
    <text evidence="1">NDH-1 shuttles electrons from NADH, via FMN and iron-sulfur (Fe-S) centers, to quinones in the respiratory chain. The immediate electron acceptor for the enzyme in this species is believed to be ubiquinone. Couples the redox reaction to proton translocation (for every two electrons transferred, four hydrogen ions are translocated across the cytoplasmic membrane), and thus conserves the redox energy in a proton gradient.</text>
</comment>
<dbReference type="Gene3D" id="1.10.287.3510">
    <property type="match status" value="1"/>
</dbReference>
<dbReference type="EMBL" id="CP043329">
    <property type="protein sequence ID" value="QEK50554.1"/>
    <property type="molecule type" value="Genomic_DNA"/>
</dbReference>
<keyword evidence="10" id="KW-0520">NAD</keyword>
<feature type="transmembrane region" description="Helical" evidence="10">
    <location>
        <begin position="31"/>
        <end position="50"/>
    </location>
</feature>
<evidence type="ECO:0000256" key="4">
    <source>
        <dbReference type="ARBA" id="ARBA00022448"/>
    </source>
</evidence>
<evidence type="ECO:0000256" key="5">
    <source>
        <dbReference type="ARBA" id="ARBA00022692"/>
    </source>
</evidence>
<keyword evidence="8 10" id="KW-1133">Transmembrane helix</keyword>
<evidence type="ECO:0000256" key="10">
    <source>
        <dbReference type="HAMAP-Rule" id="MF_01456"/>
    </source>
</evidence>
<keyword evidence="11" id="KW-0560">Oxidoreductase</keyword>
<dbReference type="HAMAP" id="MF_01456">
    <property type="entry name" value="NDH1_NuoK"/>
    <property type="match status" value="1"/>
</dbReference>
<dbReference type="Proteomes" id="UP000323653">
    <property type="component" value="Chromosome"/>
</dbReference>
<dbReference type="GO" id="GO:0048038">
    <property type="term" value="F:quinone binding"/>
    <property type="evidence" value="ECO:0007669"/>
    <property type="project" value="UniProtKB-KW"/>
</dbReference>
<dbReference type="PANTHER" id="PTHR11434">
    <property type="entry name" value="NADH-UBIQUINONE OXIDOREDUCTASE SUBUNIT ND4L"/>
    <property type="match status" value="1"/>
</dbReference>
<comment type="function">
    <text evidence="10">NDH-1 shuttles electrons from NADH, via FMN and iron-sulfur (Fe-S) centers, to quinones in the respiratory chain. The immediate electron acceptor for the enzyme in this species is believed to be a menaquinone. Couples the redox reaction to proton translocation (for every two electrons transferred, four hydrogen ions are translocated across the cytoplasmic membrane), and thus conserves the redox energy in a proton gradient.</text>
</comment>
<evidence type="ECO:0000256" key="3">
    <source>
        <dbReference type="ARBA" id="ARBA00010519"/>
    </source>
</evidence>
<gene>
    <name evidence="10 11" type="primary">nuoK</name>
    <name evidence="11" type="ORF">FYC62_01875</name>
</gene>
<dbReference type="InterPro" id="IPR039428">
    <property type="entry name" value="NUOK/Mnh_C1-like"/>
</dbReference>
<keyword evidence="12" id="KW-1185">Reference proteome</keyword>
<reference evidence="11 12" key="1">
    <citation type="submission" date="2019-08" db="EMBL/GenBank/DDBJ databases">
        <title>Pedobacter sp. nov., isolated from Han river, South Korea.</title>
        <authorList>
            <person name="Lee D.-H."/>
            <person name="Kim Y.-S."/>
            <person name="Hwang E.-M."/>
            <person name="Le Tran T.C."/>
            <person name="Cha C.-J."/>
        </authorList>
    </citation>
    <scope>NUCLEOTIDE SEQUENCE [LARGE SCALE GENOMIC DNA]</scope>
    <source>
        <strain evidence="11 12">CJ43</strain>
    </source>
</reference>
<dbReference type="InterPro" id="IPR001133">
    <property type="entry name" value="NADH_UbQ_OxRdtase_chain4L/K"/>
</dbReference>
<comment type="similarity">
    <text evidence="3 10">Belongs to the complex I subunit 4L family.</text>
</comment>
<comment type="subunit">
    <text evidence="10">NDH-1 is composed of 14 different subunits. Subunits NuoA, H, J, K, L, M, N constitute the membrane sector of the complex.</text>
</comment>
<keyword evidence="7 10" id="KW-1278">Translocase</keyword>
<evidence type="ECO:0000256" key="1">
    <source>
        <dbReference type="ARBA" id="ARBA00002378"/>
    </source>
</evidence>
<dbReference type="GO" id="GO:0050136">
    <property type="term" value="F:NADH dehydrogenase (quinone) (non-electrogenic) activity"/>
    <property type="evidence" value="ECO:0007669"/>
    <property type="project" value="UniProtKB-UniRule"/>
</dbReference>
<keyword evidence="9 10" id="KW-0472">Membrane</keyword>
<name>A0A5C0VHQ7_9SPHI</name>
<dbReference type="GO" id="GO:0030964">
    <property type="term" value="C:NADH dehydrogenase complex"/>
    <property type="evidence" value="ECO:0007669"/>
    <property type="project" value="TreeGrafter"/>
</dbReference>
<keyword evidence="10" id="KW-1003">Cell membrane</keyword>
<comment type="subcellular location">
    <subcellularLocation>
        <location evidence="10">Cell membrane</location>
        <topology evidence="10">Multi-pass membrane protein</topology>
    </subcellularLocation>
    <subcellularLocation>
        <location evidence="2">Membrane</location>
        <topology evidence="2">Multi-pass membrane protein</topology>
    </subcellularLocation>
</comment>
<evidence type="ECO:0000256" key="9">
    <source>
        <dbReference type="ARBA" id="ARBA00023136"/>
    </source>
</evidence>
<dbReference type="PANTHER" id="PTHR11434:SF16">
    <property type="entry name" value="NADH-UBIQUINONE OXIDOREDUCTASE CHAIN 4L"/>
    <property type="match status" value="1"/>
</dbReference>
<organism evidence="11 12">
    <name type="scientific">Pedobacter aquae</name>
    <dbReference type="NCBI Taxonomy" id="2605747"/>
    <lineage>
        <taxon>Bacteria</taxon>
        <taxon>Pseudomonadati</taxon>
        <taxon>Bacteroidota</taxon>
        <taxon>Sphingobacteriia</taxon>
        <taxon>Sphingobacteriales</taxon>
        <taxon>Sphingobacteriaceae</taxon>
        <taxon>Pedobacter</taxon>
    </lineage>
</organism>
<dbReference type="AlphaFoldDB" id="A0A5C0VHQ7"/>
<evidence type="ECO:0000256" key="2">
    <source>
        <dbReference type="ARBA" id="ARBA00004141"/>
    </source>
</evidence>
<evidence type="ECO:0000313" key="11">
    <source>
        <dbReference type="EMBL" id="QEK50554.1"/>
    </source>
</evidence>